<organism evidence="4 5">
    <name type="scientific">Stylonychia lemnae</name>
    <name type="common">Ciliate</name>
    <dbReference type="NCBI Taxonomy" id="5949"/>
    <lineage>
        <taxon>Eukaryota</taxon>
        <taxon>Sar</taxon>
        <taxon>Alveolata</taxon>
        <taxon>Ciliophora</taxon>
        <taxon>Intramacronucleata</taxon>
        <taxon>Spirotrichea</taxon>
        <taxon>Stichotrichia</taxon>
        <taxon>Sporadotrichida</taxon>
        <taxon>Oxytrichidae</taxon>
        <taxon>Stylonychinae</taxon>
        <taxon>Stylonychia</taxon>
    </lineage>
</organism>
<proteinExistence type="predicted"/>
<name>A0A077ZPM8_STYLE</name>
<dbReference type="Proteomes" id="UP000039865">
    <property type="component" value="Unassembled WGS sequence"/>
</dbReference>
<gene>
    <name evidence="4" type="primary">Contig10421.g11111</name>
    <name evidence="4" type="ORF">STYLEM_362</name>
</gene>
<dbReference type="SMART" id="SM00028">
    <property type="entry name" value="TPR"/>
    <property type="match status" value="3"/>
</dbReference>
<dbReference type="Pfam" id="PF13424">
    <property type="entry name" value="TPR_12"/>
    <property type="match status" value="1"/>
</dbReference>
<evidence type="ECO:0000256" key="3">
    <source>
        <dbReference type="SAM" id="MobiDB-lite"/>
    </source>
</evidence>
<dbReference type="SUPFAM" id="SSF48452">
    <property type="entry name" value="TPR-like"/>
    <property type="match status" value="1"/>
</dbReference>
<dbReference type="PANTHER" id="PTHR45641:SF19">
    <property type="entry name" value="NEPHROCYSTIN-3"/>
    <property type="match status" value="1"/>
</dbReference>
<dbReference type="Gene3D" id="1.25.40.10">
    <property type="entry name" value="Tetratricopeptide repeat domain"/>
    <property type="match status" value="1"/>
</dbReference>
<dbReference type="InterPro" id="IPR011990">
    <property type="entry name" value="TPR-like_helical_dom_sf"/>
</dbReference>
<feature type="region of interest" description="Disordered" evidence="3">
    <location>
        <begin position="306"/>
        <end position="330"/>
    </location>
</feature>
<dbReference type="InterPro" id="IPR019734">
    <property type="entry name" value="TPR_rpt"/>
</dbReference>
<keyword evidence="2" id="KW-0802">TPR repeat</keyword>
<sequence length="706" mass="81369">MAEHSIILRKTEEARLDQLYQTKCDEDGLMNITQFFLLAIERNMISNKHGIEIFYTAFKEACGPENVFLDNTKFYYAIVLLSKALFGQEDNPFETMFSQMLVDQIMTSDNRLIGGRVPKMEEETLEILSEEALVVYLNYLDQLKQLFTQFVHTNFNAGKRVVSWRDIEEKNIVMICRCFLKLARVKFLIPHMLNVEFLEELIKATIPPMTADEYSFFEESHEIIRTYEADKNYQTTQCEPKDGEPGLLFHEFIFVLGRIACNCVNTSDNIAGKLNDFLVEKLSFHRAQTIHKAPINYDDVTRKTAYTGGVGSDEEDIFSDEEGDDGWETDSELDEQQKLFQEFLNKKAEEEKDFILDYDQILNELDGLIPPIPPKPLVDQVNPRPYKLPRVLFGKHMPKPDDEGDGKKKKKKQAKKAPARKKDEPPPKPIKWADAPTKPEPQTLDLVRQARKEMIDNVFPCNIRGEHCNSGVAPCLIKEVFFPPDAPHEIATLIESAIVYQNSGHYEMAVHSFEQARIQWRSTLNVAKLRNELELFFEMSLGSVYESCGKDDIALSCYMRAKNINLVYNHPDKAFPFCGLGSVLYHMDEPAWSLRCYMQAREIREERLGGDTVDTATVYNNLGCCMYMLERNQECLAYFELAHAILECELGPQHERTMTAQRNIMKSNRTVLNIKPEFRQLWTTAVPHPAPKIKKKKKGKKGKKKK</sequence>
<protein>
    <submittedName>
        <fullName evidence="4">Tpr domain containing protein</fullName>
    </submittedName>
</protein>
<dbReference type="EMBL" id="CCKQ01000358">
    <property type="protein sequence ID" value="CDW71419.1"/>
    <property type="molecule type" value="Genomic_DNA"/>
</dbReference>
<evidence type="ECO:0000256" key="1">
    <source>
        <dbReference type="ARBA" id="ARBA00022737"/>
    </source>
</evidence>
<dbReference type="InParanoid" id="A0A077ZPM8"/>
<dbReference type="AlphaFoldDB" id="A0A077ZPM8"/>
<feature type="compositionally biased region" description="Basic residues" evidence="3">
    <location>
        <begin position="407"/>
        <end position="419"/>
    </location>
</feature>
<feature type="region of interest" description="Disordered" evidence="3">
    <location>
        <begin position="390"/>
        <end position="441"/>
    </location>
</feature>
<evidence type="ECO:0000313" key="4">
    <source>
        <dbReference type="EMBL" id="CDW71419.1"/>
    </source>
</evidence>
<dbReference type="OrthoDB" id="626167at2759"/>
<evidence type="ECO:0000313" key="5">
    <source>
        <dbReference type="Proteomes" id="UP000039865"/>
    </source>
</evidence>
<accession>A0A077ZPM8</accession>
<reference evidence="4 5" key="1">
    <citation type="submission" date="2014-06" db="EMBL/GenBank/DDBJ databases">
        <authorList>
            <person name="Swart Estienne"/>
        </authorList>
    </citation>
    <scope>NUCLEOTIDE SEQUENCE [LARGE SCALE GENOMIC DNA]</scope>
    <source>
        <strain evidence="4 5">130c</strain>
    </source>
</reference>
<dbReference type="OMA" id="PKQSEQY"/>
<dbReference type="PANTHER" id="PTHR45641">
    <property type="entry name" value="TETRATRICOPEPTIDE REPEAT PROTEIN (AFU_ORTHOLOGUE AFUA_6G03870)"/>
    <property type="match status" value="1"/>
</dbReference>
<keyword evidence="1" id="KW-0677">Repeat</keyword>
<evidence type="ECO:0000256" key="2">
    <source>
        <dbReference type="ARBA" id="ARBA00022803"/>
    </source>
</evidence>
<feature type="compositionally biased region" description="Acidic residues" evidence="3">
    <location>
        <begin position="312"/>
        <end position="330"/>
    </location>
</feature>
<keyword evidence="5" id="KW-1185">Reference proteome</keyword>